<name>A0ABU1FGH7_9RHOB</name>
<sequence length="152" mass="16944">MAILFLLALLLAWPTMGLSIVAYVVLAGYRVWLVRKRAANVELIAEAAYVSSKPGNEAIALHARVFAPTVAEFFRAYGTTEHGYKDFDDPRMYAGYVSYNGSDEFLAIIALSREGCVVCGFRPPERYGEDVLSLMKKKMFFDKTLQSVRGNS</sequence>
<comment type="caution">
    <text evidence="1">The sequence shown here is derived from an EMBL/GenBank/DDBJ whole genome shotgun (WGS) entry which is preliminary data.</text>
</comment>
<proteinExistence type="predicted"/>
<keyword evidence="2" id="KW-1185">Reference proteome</keyword>
<reference evidence="1 2" key="1">
    <citation type="submission" date="2023-09" db="EMBL/GenBank/DDBJ databases">
        <title>Xinfangfangia sedmenti sp. nov., isolated the sedment.</title>
        <authorList>
            <person name="Xu L."/>
        </authorList>
    </citation>
    <scope>NUCLEOTIDE SEQUENCE [LARGE SCALE GENOMIC DNA]</scope>
    <source>
        <strain evidence="1 2">LG-4</strain>
    </source>
</reference>
<protein>
    <submittedName>
        <fullName evidence="1">Uncharacterized protein</fullName>
    </submittedName>
</protein>
<dbReference type="RefSeq" id="WP_310459592.1">
    <property type="nucleotide sequence ID" value="NZ_JAVKPH010000092.1"/>
</dbReference>
<dbReference type="Proteomes" id="UP001247754">
    <property type="component" value="Unassembled WGS sequence"/>
</dbReference>
<accession>A0ABU1FGH7</accession>
<organism evidence="1 2">
    <name type="scientific">Ruixingdingia sedimenti</name>
    <dbReference type="NCBI Taxonomy" id="3073604"/>
    <lineage>
        <taxon>Bacteria</taxon>
        <taxon>Pseudomonadati</taxon>
        <taxon>Pseudomonadota</taxon>
        <taxon>Alphaproteobacteria</taxon>
        <taxon>Rhodobacterales</taxon>
        <taxon>Paracoccaceae</taxon>
        <taxon>Ruixingdingia</taxon>
    </lineage>
</organism>
<evidence type="ECO:0000313" key="2">
    <source>
        <dbReference type="Proteomes" id="UP001247754"/>
    </source>
</evidence>
<evidence type="ECO:0000313" key="1">
    <source>
        <dbReference type="EMBL" id="MDR5655502.1"/>
    </source>
</evidence>
<gene>
    <name evidence="1" type="ORF">RGD00_23130</name>
</gene>
<dbReference type="EMBL" id="JAVKPH010000092">
    <property type="protein sequence ID" value="MDR5655502.1"/>
    <property type="molecule type" value="Genomic_DNA"/>
</dbReference>